<keyword evidence="6" id="KW-0739">Sodium transport</keyword>
<keyword evidence="10" id="KW-1185">Reference proteome</keyword>
<evidence type="ECO:0000256" key="2">
    <source>
        <dbReference type="ARBA" id="ARBA00022847"/>
    </source>
</evidence>
<sequence length="277" mass="30573">MYCVDLLKDKFLALSFILKYRKEHVETLYLKADKKPCLAYTPSHKEDGDNKLWIIRFLSTLYGLEMLVPSSSPASHSCSNHPPCLHLRRLYLSSSTNRPPSTLRTDSLTTDLTNQAPLLDPALPLRLPQPEDNKSNHKSTTGHTEVRAHPIHKMSVHWVGLAAIVIFYLLILGVGLWAARKAKHTGTSPESEDVMLAGRNIGLIVGIFTMTALKLAINNLIGVASERRLDSPDPPTNGAIPRCLPVPGATEQSVISNQSEPLLTIMNKDFISGNFHG</sequence>
<evidence type="ECO:0000256" key="8">
    <source>
        <dbReference type="SAM" id="Phobius"/>
    </source>
</evidence>
<keyword evidence="1" id="KW-0813">Transport</keyword>
<evidence type="ECO:0000256" key="3">
    <source>
        <dbReference type="ARBA" id="ARBA00023053"/>
    </source>
</evidence>
<keyword evidence="8" id="KW-0812">Transmembrane</keyword>
<dbReference type="AlphaFoldDB" id="A0AAD9JWB2"/>
<feature type="transmembrane region" description="Helical" evidence="8">
    <location>
        <begin position="156"/>
        <end position="179"/>
    </location>
</feature>
<protein>
    <submittedName>
        <fullName evidence="9">Uncharacterized protein</fullName>
    </submittedName>
</protein>
<dbReference type="PANTHER" id="PTHR45897:SF4">
    <property type="entry name" value="HIGH-AFFINITY CHOLINE TRANSPORTER 1"/>
    <property type="match status" value="1"/>
</dbReference>
<evidence type="ECO:0000313" key="9">
    <source>
        <dbReference type="EMBL" id="KAK2160482.1"/>
    </source>
</evidence>
<dbReference type="InterPro" id="IPR001734">
    <property type="entry name" value="Na/solute_symporter"/>
</dbReference>
<dbReference type="GO" id="GO:0008292">
    <property type="term" value="P:acetylcholine biosynthetic process"/>
    <property type="evidence" value="ECO:0007669"/>
    <property type="project" value="TreeGrafter"/>
</dbReference>
<name>A0AAD9JWB2_9ANNE</name>
<feature type="region of interest" description="Disordered" evidence="7">
    <location>
        <begin position="122"/>
        <end position="146"/>
    </location>
</feature>
<keyword evidence="2" id="KW-0769">Symport</keyword>
<keyword evidence="8" id="KW-1133">Transmembrane helix</keyword>
<dbReference type="EMBL" id="JAODUP010000132">
    <property type="protein sequence ID" value="KAK2160482.1"/>
    <property type="molecule type" value="Genomic_DNA"/>
</dbReference>
<comment type="caution">
    <text evidence="9">The sequence shown here is derived from an EMBL/GenBank/DDBJ whole genome shotgun (WGS) entry which is preliminary data.</text>
</comment>
<evidence type="ECO:0000313" key="10">
    <source>
        <dbReference type="Proteomes" id="UP001208570"/>
    </source>
</evidence>
<accession>A0AAD9JWB2</accession>
<evidence type="ECO:0000256" key="7">
    <source>
        <dbReference type="SAM" id="MobiDB-lite"/>
    </source>
</evidence>
<evidence type="ECO:0000256" key="5">
    <source>
        <dbReference type="ARBA" id="ARBA00023180"/>
    </source>
</evidence>
<evidence type="ECO:0000256" key="4">
    <source>
        <dbReference type="ARBA" id="ARBA00023065"/>
    </source>
</evidence>
<proteinExistence type="predicted"/>
<organism evidence="9 10">
    <name type="scientific">Paralvinella palmiformis</name>
    <dbReference type="NCBI Taxonomy" id="53620"/>
    <lineage>
        <taxon>Eukaryota</taxon>
        <taxon>Metazoa</taxon>
        <taxon>Spiralia</taxon>
        <taxon>Lophotrochozoa</taxon>
        <taxon>Annelida</taxon>
        <taxon>Polychaeta</taxon>
        <taxon>Sedentaria</taxon>
        <taxon>Canalipalpata</taxon>
        <taxon>Terebellida</taxon>
        <taxon>Terebelliformia</taxon>
        <taxon>Alvinellidae</taxon>
        <taxon>Paralvinella</taxon>
    </lineage>
</organism>
<dbReference type="GO" id="GO:0005886">
    <property type="term" value="C:plasma membrane"/>
    <property type="evidence" value="ECO:0007669"/>
    <property type="project" value="TreeGrafter"/>
</dbReference>
<keyword evidence="4" id="KW-0406">Ion transport</keyword>
<dbReference type="InterPro" id="IPR052244">
    <property type="entry name" value="Choline_transporter"/>
</dbReference>
<evidence type="ECO:0000256" key="6">
    <source>
        <dbReference type="ARBA" id="ARBA00023201"/>
    </source>
</evidence>
<gene>
    <name evidence="9" type="ORF">LSH36_132g01017</name>
</gene>
<dbReference type="Proteomes" id="UP001208570">
    <property type="component" value="Unassembled WGS sequence"/>
</dbReference>
<keyword evidence="3" id="KW-0915">Sodium</keyword>
<dbReference type="PROSITE" id="PS50283">
    <property type="entry name" value="NA_SOLUT_SYMP_3"/>
    <property type="match status" value="1"/>
</dbReference>
<keyword evidence="5" id="KW-0325">Glycoprotein</keyword>
<dbReference type="GO" id="GO:0005307">
    <property type="term" value="F:choline:sodium symporter activity"/>
    <property type="evidence" value="ECO:0007669"/>
    <property type="project" value="TreeGrafter"/>
</dbReference>
<dbReference type="PANTHER" id="PTHR45897">
    <property type="entry name" value="HIGH-AFFINITY CHOLINE TRANSPORTER 1"/>
    <property type="match status" value="1"/>
</dbReference>
<keyword evidence="8" id="KW-0472">Membrane</keyword>
<evidence type="ECO:0000256" key="1">
    <source>
        <dbReference type="ARBA" id="ARBA00022448"/>
    </source>
</evidence>
<reference evidence="9" key="1">
    <citation type="journal article" date="2023" name="Mol. Biol. Evol.">
        <title>Third-Generation Sequencing Reveals the Adaptive Role of the Epigenome in Three Deep-Sea Polychaetes.</title>
        <authorList>
            <person name="Perez M."/>
            <person name="Aroh O."/>
            <person name="Sun Y."/>
            <person name="Lan Y."/>
            <person name="Juniper S.K."/>
            <person name="Young C.R."/>
            <person name="Angers B."/>
            <person name="Qian P.Y."/>
        </authorList>
    </citation>
    <scope>NUCLEOTIDE SEQUENCE</scope>
    <source>
        <strain evidence="9">P08H-3</strain>
    </source>
</reference>
<feature type="transmembrane region" description="Helical" evidence="8">
    <location>
        <begin position="199"/>
        <end position="221"/>
    </location>
</feature>